<dbReference type="GO" id="GO:0005840">
    <property type="term" value="C:ribosome"/>
    <property type="evidence" value="ECO:0007669"/>
    <property type="project" value="UniProtKB-KW"/>
</dbReference>
<keyword evidence="1" id="KW-0808">Transferase</keyword>
<dbReference type="CDD" id="cd04301">
    <property type="entry name" value="NAT_SF"/>
    <property type="match status" value="1"/>
</dbReference>
<evidence type="ECO:0000313" key="5">
    <source>
        <dbReference type="Proteomes" id="UP000228535"/>
    </source>
</evidence>
<gene>
    <name evidence="4" type="ORF">CLV45_2797</name>
</gene>
<accession>A0A2M9B937</accession>
<dbReference type="RefSeq" id="WP_100337092.1">
    <property type="nucleotide sequence ID" value="NZ_PGFA01000002.1"/>
</dbReference>
<dbReference type="Pfam" id="PF00583">
    <property type="entry name" value="Acetyltransf_1"/>
    <property type="match status" value="1"/>
</dbReference>
<evidence type="ECO:0000256" key="1">
    <source>
        <dbReference type="ARBA" id="ARBA00022679"/>
    </source>
</evidence>
<dbReference type="OrthoDB" id="9805924at2"/>
<dbReference type="PROSITE" id="PS51186">
    <property type="entry name" value="GNAT"/>
    <property type="match status" value="1"/>
</dbReference>
<dbReference type="GO" id="GO:0016747">
    <property type="term" value="F:acyltransferase activity, transferring groups other than amino-acyl groups"/>
    <property type="evidence" value="ECO:0007669"/>
    <property type="project" value="InterPro"/>
</dbReference>
<dbReference type="EMBL" id="PGFA01000002">
    <property type="protein sequence ID" value="PJJ54460.1"/>
    <property type="molecule type" value="Genomic_DNA"/>
</dbReference>
<evidence type="ECO:0000256" key="2">
    <source>
        <dbReference type="ARBA" id="ARBA00023315"/>
    </source>
</evidence>
<feature type="domain" description="N-acetyltransferase" evidence="3">
    <location>
        <begin position="16"/>
        <end position="166"/>
    </location>
</feature>
<dbReference type="InterPro" id="IPR000182">
    <property type="entry name" value="GNAT_dom"/>
</dbReference>
<sequence>MSAPVSAAPTASPSALHIRPATAADEAFIRAVMPRLVEFGPPAWRDAAQLTATDLAVLLEAVLQPTPGHSVFVAEQHQQPLGLMQLTINTDFYQQEHAHLADLVVAPAAEGQGVGRALLEYAESWARARGYHWLTLSVFAQNTHARAIYERAGFGQDIIKYVKVLS</sequence>
<protein>
    <submittedName>
        <fullName evidence="4">Ribosomal protein S18 acetylase RimI-like enzyme</fullName>
    </submittedName>
</protein>
<comment type="caution">
    <text evidence="4">The sequence shown here is derived from an EMBL/GenBank/DDBJ whole genome shotgun (WGS) entry which is preliminary data.</text>
</comment>
<dbReference type="PANTHER" id="PTHR43877">
    <property type="entry name" value="AMINOALKYLPHOSPHONATE N-ACETYLTRANSFERASE-RELATED-RELATED"/>
    <property type="match status" value="1"/>
</dbReference>
<proteinExistence type="predicted"/>
<dbReference type="AlphaFoldDB" id="A0A2M9B937"/>
<dbReference type="PANTHER" id="PTHR43877:SF2">
    <property type="entry name" value="AMINOALKYLPHOSPHONATE N-ACETYLTRANSFERASE-RELATED"/>
    <property type="match status" value="1"/>
</dbReference>
<keyword evidence="2" id="KW-0012">Acyltransferase</keyword>
<reference evidence="4 5" key="1">
    <citation type="submission" date="2017-11" db="EMBL/GenBank/DDBJ databases">
        <title>Genomic Encyclopedia of Archaeal and Bacterial Type Strains, Phase II (KMG-II): From Individual Species to Whole Genera.</title>
        <authorList>
            <person name="Goeker M."/>
        </authorList>
    </citation>
    <scope>NUCLEOTIDE SEQUENCE [LARGE SCALE GENOMIC DNA]</scope>
    <source>
        <strain evidence="4 5">DSM 11115</strain>
    </source>
</reference>
<evidence type="ECO:0000259" key="3">
    <source>
        <dbReference type="PROSITE" id="PS51186"/>
    </source>
</evidence>
<evidence type="ECO:0000313" key="4">
    <source>
        <dbReference type="EMBL" id="PJJ54460.1"/>
    </source>
</evidence>
<dbReference type="SUPFAM" id="SSF55729">
    <property type="entry name" value="Acyl-CoA N-acyltransferases (Nat)"/>
    <property type="match status" value="1"/>
</dbReference>
<keyword evidence="4" id="KW-0689">Ribosomal protein</keyword>
<keyword evidence="5" id="KW-1185">Reference proteome</keyword>
<dbReference type="Proteomes" id="UP000228535">
    <property type="component" value="Unassembled WGS sequence"/>
</dbReference>
<name>A0A2M9B937_9BACT</name>
<dbReference type="InterPro" id="IPR050832">
    <property type="entry name" value="Bact_Acetyltransf"/>
</dbReference>
<keyword evidence="4" id="KW-0687">Ribonucleoprotein</keyword>
<dbReference type="Gene3D" id="3.40.630.30">
    <property type="match status" value="1"/>
</dbReference>
<dbReference type="InterPro" id="IPR016181">
    <property type="entry name" value="Acyl_CoA_acyltransferase"/>
</dbReference>
<organism evidence="4 5">
    <name type="scientific">Hymenobacter chitinivorans DSM 11115</name>
    <dbReference type="NCBI Taxonomy" id="1121954"/>
    <lineage>
        <taxon>Bacteria</taxon>
        <taxon>Pseudomonadati</taxon>
        <taxon>Bacteroidota</taxon>
        <taxon>Cytophagia</taxon>
        <taxon>Cytophagales</taxon>
        <taxon>Hymenobacteraceae</taxon>
        <taxon>Hymenobacter</taxon>
    </lineage>
</organism>